<reference evidence="1 2" key="1">
    <citation type="submission" date="2018-11" db="EMBL/GenBank/DDBJ databases">
        <title>Complete genome sequence of Paenibacillus baekrokdamisoli strain KCTC 33723.</title>
        <authorList>
            <person name="Kang S.W."/>
            <person name="Lee K.C."/>
            <person name="Kim K.K."/>
            <person name="Kim J.S."/>
            <person name="Kim D.S."/>
            <person name="Ko S.H."/>
            <person name="Yang S.H."/>
            <person name="Lee J.S."/>
        </authorList>
    </citation>
    <scope>NUCLEOTIDE SEQUENCE [LARGE SCALE GENOMIC DNA]</scope>
    <source>
        <strain evidence="1 2">KCTC 33723</strain>
    </source>
</reference>
<evidence type="ECO:0008006" key="3">
    <source>
        <dbReference type="Google" id="ProtNLM"/>
    </source>
</evidence>
<dbReference type="PANTHER" id="PTHR39166:SF1">
    <property type="entry name" value="BLL1166 PROTEIN"/>
    <property type="match status" value="1"/>
</dbReference>
<protein>
    <recommendedName>
        <fullName evidence="3">Nucleotidyltransferase family protein</fullName>
    </recommendedName>
</protein>
<accession>A0A3G9IMV7</accession>
<dbReference type="AlphaFoldDB" id="A0A3G9IMV7"/>
<keyword evidence="2" id="KW-1185">Reference proteome</keyword>
<proteinExistence type="predicted"/>
<dbReference type="Pfam" id="PF06042">
    <property type="entry name" value="NTP_transf_6"/>
    <property type="match status" value="1"/>
</dbReference>
<evidence type="ECO:0000313" key="2">
    <source>
        <dbReference type="Proteomes" id="UP000275368"/>
    </source>
</evidence>
<sequence>MMDILSTVRTLGLPDWWICAGFVRGKIWDVLHDFVSRTATPDIDVIYFDPNDLSETEEKRLEAKLNRLHPNVPWSVKNQARMHLVNDLPPYTSSEDAISKFPETATALGVHLDKHNNLILTARHGIEDVLNMIIRPTPTFIDNKSLTAIYESRLAKKNWLAIWPKLRIDNNRVE</sequence>
<dbReference type="PANTHER" id="PTHR39166">
    <property type="entry name" value="BLL1166 PROTEIN"/>
    <property type="match status" value="1"/>
</dbReference>
<dbReference type="KEGG" id="pbk:Back11_09810"/>
<dbReference type="Proteomes" id="UP000275368">
    <property type="component" value="Chromosome"/>
</dbReference>
<name>A0A3G9IMV7_9BACL</name>
<organism evidence="1 2">
    <name type="scientific">Paenibacillus baekrokdamisoli</name>
    <dbReference type="NCBI Taxonomy" id="1712516"/>
    <lineage>
        <taxon>Bacteria</taxon>
        <taxon>Bacillati</taxon>
        <taxon>Bacillota</taxon>
        <taxon>Bacilli</taxon>
        <taxon>Bacillales</taxon>
        <taxon>Paenibacillaceae</taxon>
        <taxon>Paenibacillus</taxon>
    </lineage>
</organism>
<dbReference type="InterPro" id="IPR009267">
    <property type="entry name" value="NTP_transf_6"/>
</dbReference>
<dbReference type="EMBL" id="AP019308">
    <property type="protein sequence ID" value="BBH19636.1"/>
    <property type="molecule type" value="Genomic_DNA"/>
</dbReference>
<evidence type="ECO:0000313" key="1">
    <source>
        <dbReference type="EMBL" id="BBH19636.1"/>
    </source>
</evidence>
<gene>
    <name evidence="1" type="ORF">Back11_09810</name>
</gene>